<dbReference type="SUPFAM" id="SSF47789">
    <property type="entry name" value="C-terminal domain of RNA polymerase alpha subunit"/>
    <property type="match status" value="1"/>
</dbReference>
<organism evidence="1 2">
    <name type="scientific">Ruoffia tabacinasalis</name>
    <dbReference type="NCBI Taxonomy" id="87458"/>
    <lineage>
        <taxon>Bacteria</taxon>
        <taxon>Bacillati</taxon>
        <taxon>Bacillota</taxon>
        <taxon>Bacilli</taxon>
        <taxon>Lactobacillales</taxon>
        <taxon>Aerococcaceae</taxon>
        <taxon>Ruoffia</taxon>
    </lineage>
</organism>
<gene>
    <name evidence="1" type="ORF">FEZ33_03405</name>
</gene>
<proteinExistence type="predicted"/>
<dbReference type="AlphaFoldDB" id="A0A5R9EES0"/>
<name>A0A5R9EES0_9LACT</name>
<dbReference type="Proteomes" id="UP000306420">
    <property type="component" value="Unassembled WGS sequence"/>
</dbReference>
<comment type="caution">
    <text evidence="1">The sequence shown here is derived from an EMBL/GenBank/DDBJ whole genome shotgun (WGS) entry which is preliminary data.</text>
</comment>
<dbReference type="GO" id="GO:0003677">
    <property type="term" value="F:DNA binding"/>
    <property type="evidence" value="ECO:0007669"/>
    <property type="project" value="UniProtKB-KW"/>
</dbReference>
<dbReference type="RefSeq" id="WP_138403994.1">
    <property type="nucleotide sequence ID" value="NZ_VBSP01000007.1"/>
</dbReference>
<accession>A0A5R9EES0</accession>
<evidence type="ECO:0000313" key="1">
    <source>
        <dbReference type="EMBL" id="TLQ48829.1"/>
    </source>
</evidence>
<dbReference type="OrthoDB" id="7950977at2"/>
<sequence>MSHGLPNIGKAATKALQTIDVTQLEEVAAFSKDELLKLHGMGQKSINILESALTESNLTFSDAEAHPYKPDFLLLGDLSCDNAPKRRVIRDFVVGLFVGKQSNLEETLNPAVETEINGDQTINGIDELITYFDKKDIQLSSLNLLSILSHGKYGAADGVIIAKPGQRIHFASFYTFENTKKEALIKAIRFYMIEEVE</sequence>
<reference evidence="1 2" key="1">
    <citation type="submission" date="2019-05" db="EMBL/GenBank/DDBJ databases">
        <title>The metagenome of a microbial culture collection derived from dairy environment covers the genomic content of the human microbiome.</title>
        <authorList>
            <person name="Roder T."/>
            <person name="Wuthrich D."/>
            <person name="Sattari Z."/>
            <person name="Von Ah U."/>
            <person name="Bar C."/>
            <person name="Ronchi F."/>
            <person name="Macpherson A.J."/>
            <person name="Ganal-Vonarburg S.C."/>
            <person name="Bruggmann R."/>
            <person name="Vergeres G."/>
        </authorList>
    </citation>
    <scope>NUCLEOTIDE SEQUENCE [LARGE SCALE GENOMIC DNA]</scope>
    <source>
        <strain evidence="1 2">FAM 24227</strain>
    </source>
</reference>
<dbReference type="EMBL" id="VBSP01000007">
    <property type="protein sequence ID" value="TLQ48829.1"/>
    <property type="molecule type" value="Genomic_DNA"/>
</dbReference>
<protein>
    <submittedName>
        <fullName evidence="1">DNA-binding protein</fullName>
    </submittedName>
</protein>
<keyword evidence="1" id="KW-0238">DNA-binding</keyword>
<dbReference type="Gene3D" id="3.10.450.50">
    <property type="match status" value="1"/>
</dbReference>
<evidence type="ECO:0000313" key="2">
    <source>
        <dbReference type="Proteomes" id="UP000306420"/>
    </source>
</evidence>
<dbReference type="Gene3D" id="1.10.150.20">
    <property type="entry name" value="5' to 3' exonuclease, C-terminal subdomain"/>
    <property type="match status" value="1"/>
</dbReference>